<protein>
    <submittedName>
        <fullName evidence="1">Uncharacterized protein</fullName>
    </submittedName>
</protein>
<proteinExistence type="predicted"/>
<dbReference type="EMBL" id="GBRH01159804">
    <property type="protein sequence ID" value="JAE38092.1"/>
    <property type="molecule type" value="Transcribed_RNA"/>
</dbReference>
<name>A0A0A9HN20_ARUDO</name>
<organism evidence="1">
    <name type="scientific">Arundo donax</name>
    <name type="common">Giant reed</name>
    <name type="synonym">Donax arundinaceus</name>
    <dbReference type="NCBI Taxonomy" id="35708"/>
    <lineage>
        <taxon>Eukaryota</taxon>
        <taxon>Viridiplantae</taxon>
        <taxon>Streptophyta</taxon>
        <taxon>Embryophyta</taxon>
        <taxon>Tracheophyta</taxon>
        <taxon>Spermatophyta</taxon>
        <taxon>Magnoliopsida</taxon>
        <taxon>Liliopsida</taxon>
        <taxon>Poales</taxon>
        <taxon>Poaceae</taxon>
        <taxon>PACMAD clade</taxon>
        <taxon>Arundinoideae</taxon>
        <taxon>Arundineae</taxon>
        <taxon>Arundo</taxon>
    </lineage>
</organism>
<accession>A0A0A9HN20</accession>
<reference evidence="1" key="1">
    <citation type="submission" date="2014-09" db="EMBL/GenBank/DDBJ databases">
        <authorList>
            <person name="Magalhaes I.L.F."/>
            <person name="Oliveira U."/>
            <person name="Santos F.R."/>
            <person name="Vidigal T.H.D.A."/>
            <person name="Brescovit A.D."/>
            <person name="Santos A.J."/>
        </authorList>
    </citation>
    <scope>NUCLEOTIDE SEQUENCE</scope>
    <source>
        <tissue evidence="1">Shoot tissue taken approximately 20 cm above the soil surface</tissue>
    </source>
</reference>
<dbReference type="AlphaFoldDB" id="A0A0A9HN20"/>
<sequence length="73" mass="7553">MRMIVPLLFDLVGRKPVLLGSSGILCFGLGLLGYDLVDPCGCGYLPSSTAGVDAVLWASFLTVGLGCQIGGDY</sequence>
<reference evidence="1" key="2">
    <citation type="journal article" date="2015" name="Data Brief">
        <title>Shoot transcriptome of the giant reed, Arundo donax.</title>
        <authorList>
            <person name="Barrero R.A."/>
            <person name="Guerrero F.D."/>
            <person name="Moolhuijzen P."/>
            <person name="Goolsby J.A."/>
            <person name="Tidwell J."/>
            <person name="Bellgard S.E."/>
            <person name="Bellgard M.I."/>
        </authorList>
    </citation>
    <scope>NUCLEOTIDE SEQUENCE</scope>
    <source>
        <tissue evidence="1">Shoot tissue taken approximately 20 cm above the soil surface</tissue>
    </source>
</reference>
<evidence type="ECO:0000313" key="1">
    <source>
        <dbReference type="EMBL" id="JAE38092.1"/>
    </source>
</evidence>